<dbReference type="SUPFAM" id="SSF47384">
    <property type="entry name" value="Homodimeric domain of signal transducing histidine kinase"/>
    <property type="match status" value="1"/>
</dbReference>
<dbReference type="CDD" id="cd17574">
    <property type="entry name" value="REC_OmpR"/>
    <property type="match status" value="1"/>
</dbReference>
<dbReference type="InterPro" id="IPR011006">
    <property type="entry name" value="CheY-like_superfamily"/>
</dbReference>
<feature type="domain" description="Response regulatory" evidence="4">
    <location>
        <begin position="206"/>
        <end position="321"/>
    </location>
</feature>
<dbReference type="PROSITE" id="PS50110">
    <property type="entry name" value="RESPONSE_REGULATORY"/>
    <property type="match status" value="1"/>
</dbReference>
<evidence type="ECO:0000256" key="3">
    <source>
        <dbReference type="SAM" id="MobiDB-lite"/>
    </source>
</evidence>
<dbReference type="AlphaFoldDB" id="A0A0F9RTT9"/>
<protein>
    <recommendedName>
        <fullName evidence="4">Response regulatory domain-containing protein</fullName>
    </recommendedName>
</protein>
<name>A0A0F9RTT9_9ZZZZ</name>
<dbReference type="InterPro" id="IPR036097">
    <property type="entry name" value="HisK_dim/P_sf"/>
</dbReference>
<keyword evidence="1" id="KW-0597">Phosphoprotein</keyword>
<dbReference type="Pfam" id="PF00072">
    <property type="entry name" value="Response_reg"/>
    <property type="match status" value="1"/>
</dbReference>
<feature type="coiled-coil region" evidence="2">
    <location>
        <begin position="27"/>
        <end position="61"/>
    </location>
</feature>
<evidence type="ECO:0000256" key="2">
    <source>
        <dbReference type="SAM" id="Coils"/>
    </source>
</evidence>
<dbReference type="InterPro" id="IPR001789">
    <property type="entry name" value="Sig_transdc_resp-reg_receiver"/>
</dbReference>
<accession>A0A0F9RTT9</accession>
<organism evidence="5">
    <name type="scientific">marine sediment metagenome</name>
    <dbReference type="NCBI Taxonomy" id="412755"/>
    <lineage>
        <taxon>unclassified sequences</taxon>
        <taxon>metagenomes</taxon>
        <taxon>ecological metagenomes</taxon>
    </lineage>
</organism>
<dbReference type="PANTHER" id="PTHR44591">
    <property type="entry name" value="STRESS RESPONSE REGULATOR PROTEIN 1"/>
    <property type="match status" value="1"/>
</dbReference>
<dbReference type="InterPro" id="IPR003661">
    <property type="entry name" value="HisK_dim/P_dom"/>
</dbReference>
<dbReference type="SMART" id="SM00388">
    <property type="entry name" value="HisKA"/>
    <property type="match status" value="1"/>
</dbReference>
<comment type="caution">
    <text evidence="5">The sequence shown here is derived from an EMBL/GenBank/DDBJ whole genome shotgun (WGS) entry which is preliminary data.</text>
</comment>
<dbReference type="SMART" id="SM00448">
    <property type="entry name" value="REC"/>
    <property type="match status" value="1"/>
</dbReference>
<dbReference type="Gene3D" id="1.10.287.130">
    <property type="match status" value="1"/>
</dbReference>
<feature type="compositionally biased region" description="Basic and acidic residues" evidence="3">
    <location>
        <begin position="10"/>
        <end position="24"/>
    </location>
</feature>
<gene>
    <name evidence="5" type="ORF">LCGC14_0537830</name>
</gene>
<dbReference type="Pfam" id="PF00512">
    <property type="entry name" value="HisKA"/>
    <property type="match status" value="1"/>
</dbReference>
<keyword evidence="2" id="KW-0175">Coiled coil</keyword>
<evidence type="ECO:0000313" key="5">
    <source>
        <dbReference type="EMBL" id="KKN59860.1"/>
    </source>
</evidence>
<reference evidence="5" key="1">
    <citation type="journal article" date="2015" name="Nature">
        <title>Complex archaea that bridge the gap between prokaryotes and eukaryotes.</title>
        <authorList>
            <person name="Spang A."/>
            <person name="Saw J.H."/>
            <person name="Jorgensen S.L."/>
            <person name="Zaremba-Niedzwiedzka K."/>
            <person name="Martijn J."/>
            <person name="Lind A.E."/>
            <person name="van Eijk R."/>
            <person name="Schleper C."/>
            <person name="Guy L."/>
            <person name="Ettema T.J."/>
        </authorList>
    </citation>
    <scope>NUCLEOTIDE SEQUENCE</scope>
</reference>
<evidence type="ECO:0000259" key="4">
    <source>
        <dbReference type="PROSITE" id="PS50110"/>
    </source>
</evidence>
<proteinExistence type="predicted"/>
<dbReference type="Gene3D" id="3.40.50.2300">
    <property type="match status" value="1"/>
</dbReference>
<dbReference type="GO" id="GO:0000155">
    <property type="term" value="F:phosphorelay sensor kinase activity"/>
    <property type="evidence" value="ECO:0007669"/>
    <property type="project" value="InterPro"/>
</dbReference>
<dbReference type="InterPro" id="IPR050595">
    <property type="entry name" value="Bact_response_regulator"/>
</dbReference>
<sequence>MAKKKGKVKKTNDTKEIAIESDRRSLSDEEIENIEIDSQEIQELKNQYEEETDKYSIWRGAITEGFKKWLKGEKIYDRDKERISLYVSEETKRQWQDFKKSHKYSTISSLIRDSVDFFIEQKSDLLIGGLNKLDDKRISNISHALKEPLTTIKGFSQLLLENYKDELNEEVMNTVKNIFDQSLLLESKIISILDNIKLEDTVSHYDILLIEDDLATIRLLTSYFESKGFKCKGVVSGTKGLEELRGGIPKLILLDIILPDISGYEICKMIKDHKKYKDLPIYLLTAIPGSEVERKMGETKADGYILKPFDFSDFEVIFQYL</sequence>
<evidence type="ECO:0000256" key="1">
    <source>
        <dbReference type="ARBA" id="ARBA00022553"/>
    </source>
</evidence>
<dbReference type="EMBL" id="LAZR01000713">
    <property type="protein sequence ID" value="KKN59860.1"/>
    <property type="molecule type" value="Genomic_DNA"/>
</dbReference>
<feature type="region of interest" description="Disordered" evidence="3">
    <location>
        <begin position="1"/>
        <end position="24"/>
    </location>
</feature>
<dbReference type="CDD" id="cd00082">
    <property type="entry name" value="HisKA"/>
    <property type="match status" value="1"/>
</dbReference>
<dbReference type="SUPFAM" id="SSF52172">
    <property type="entry name" value="CheY-like"/>
    <property type="match status" value="1"/>
</dbReference>
<dbReference type="PANTHER" id="PTHR44591:SF3">
    <property type="entry name" value="RESPONSE REGULATORY DOMAIN-CONTAINING PROTEIN"/>
    <property type="match status" value="1"/>
</dbReference>